<sequence length="41" mass="4339">MFGLCVLINGFVGVTFCAKVGLAFVPRKVLVGCGKLQILLN</sequence>
<reference evidence="1" key="1">
    <citation type="submission" date="2018-02" db="EMBL/GenBank/DDBJ databases">
        <title>Rhizophora mucronata_Transcriptome.</title>
        <authorList>
            <person name="Meera S.P."/>
            <person name="Sreeshan A."/>
            <person name="Augustine A."/>
        </authorList>
    </citation>
    <scope>NUCLEOTIDE SEQUENCE</scope>
    <source>
        <tissue evidence="1">Leaf</tissue>
    </source>
</reference>
<name>A0A2P2MRZ1_RHIMU</name>
<organism evidence="1">
    <name type="scientific">Rhizophora mucronata</name>
    <name type="common">Asiatic mangrove</name>
    <dbReference type="NCBI Taxonomy" id="61149"/>
    <lineage>
        <taxon>Eukaryota</taxon>
        <taxon>Viridiplantae</taxon>
        <taxon>Streptophyta</taxon>
        <taxon>Embryophyta</taxon>
        <taxon>Tracheophyta</taxon>
        <taxon>Spermatophyta</taxon>
        <taxon>Magnoliopsida</taxon>
        <taxon>eudicotyledons</taxon>
        <taxon>Gunneridae</taxon>
        <taxon>Pentapetalae</taxon>
        <taxon>rosids</taxon>
        <taxon>fabids</taxon>
        <taxon>Malpighiales</taxon>
        <taxon>Rhizophoraceae</taxon>
        <taxon>Rhizophora</taxon>
    </lineage>
</organism>
<accession>A0A2P2MRZ1</accession>
<proteinExistence type="predicted"/>
<protein>
    <submittedName>
        <fullName evidence="1">Uncharacterized protein</fullName>
    </submittedName>
</protein>
<dbReference type="EMBL" id="GGEC01052519">
    <property type="protein sequence ID" value="MBX33003.1"/>
    <property type="molecule type" value="Transcribed_RNA"/>
</dbReference>
<evidence type="ECO:0000313" key="1">
    <source>
        <dbReference type="EMBL" id="MBX33003.1"/>
    </source>
</evidence>
<dbReference type="AlphaFoldDB" id="A0A2P2MRZ1"/>